<dbReference type="InterPro" id="IPR036938">
    <property type="entry name" value="PAP2/HPO_sf"/>
</dbReference>
<gene>
    <name evidence="3" type="ORF">GCM10023196_083000</name>
</gene>
<evidence type="ECO:0000259" key="2">
    <source>
        <dbReference type="Pfam" id="PF01569"/>
    </source>
</evidence>
<protein>
    <submittedName>
        <fullName evidence="3">Vanadium-dependent haloperoxidase</fullName>
    </submittedName>
</protein>
<feature type="chain" id="PRO_5045394995" evidence="1">
    <location>
        <begin position="33"/>
        <end position="481"/>
    </location>
</feature>
<keyword evidence="4" id="KW-1185">Reference proteome</keyword>
<dbReference type="SUPFAM" id="SSF48317">
    <property type="entry name" value="Acid phosphatase/Vanadium-dependent haloperoxidase"/>
    <property type="match status" value="1"/>
</dbReference>
<evidence type="ECO:0000313" key="3">
    <source>
        <dbReference type="EMBL" id="GAA4635821.1"/>
    </source>
</evidence>
<dbReference type="PANTHER" id="PTHR34599">
    <property type="entry name" value="PEROXIDASE-RELATED"/>
    <property type="match status" value="1"/>
</dbReference>
<organism evidence="3 4">
    <name type="scientific">Actinoallomurus vinaceus</name>
    <dbReference type="NCBI Taxonomy" id="1080074"/>
    <lineage>
        <taxon>Bacteria</taxon>
        <taxon>Bacillati</taxon>
        <taxon>Actinomycetota</taxon>
        <taxon>Actinomycetes</taxon>
        <taxon>Streptosporangiales</taxon>
        <taxon>Thermomonosporaceae</taxon>
        <taxon>Actinoallomurus</taxon>
    </lineage>
</organism>
<evidence type="ECO:0000256" key="1">
    <source>
        <dbReference type="SAM" id="SignalP"/>
    </source>
</evidence>
<accession>A0ABP8UNU2</accession>
<dbReference type="EMBL" id="BAABHK010000016">
    <property type="protein sequence ID" value="GAA4635821.1"/>
    <property type="molecule type" value="Genomic_DNA"/>
</dbReference>
<feature type="signal peptide" evidence="1">
    <location>
        <begin position="1"/>
        <end position="32"/>
    </location>
</feature>
<dbReference type="InterPro" id="IPR052559">
    <property type="entry name" value="V-haloperoxidase"/>
</dbReference>
<evidence type="ECO:0000313" key="4">
    <source>
        <dbReference type="Proteomes" id="UP001501442"/>
    </source>
</evidence>
<dbReference type="PANTHER" id="PTHR34599:SF1">
    <property type="entry name" value="PHOSPHATIDIC ACID PHOSPHATASE TYPE 2_HALOPEROXIDASE DOMAIN-CONTAINING PROTEIN"/>
    <property type="match status" value="1"/>
</dbReference>
<feature type="domain" description="Phosphatidic acid phosphatase type 2/haloperoxidase" evidence="2">
    <location>
        <begin position="299"/>
        <end position="434"/>
    </location>
</feature>
<dbReference type="CDD" id="cd03398">
    <property type="entry name" value="PAP2_haloperoxidase"/>
    <property type="match status" value="1"/>
</dbReference>
<reference evidence="4" key="1">
    <citation type="journal article" date="2019" name="Int. J. Syst. Evol. Microbiol.">
        <title>The Global Catalogue of Microorganisms (GCM) 10K type strain sequencing project: providing services to taxonomists for standard genome sequencing and annotation.</title>
        <authorList>
            <consortium name="The Broad Institute Genomics Platform"/>
            <consortium name="The Broad Institute Genome Sequencing Center for Infectious Disease"/>
            <person name="Wu L."/>
            <person name="Ma J."/>
        </authorList>
    </citation>
    <scope>NUCLEOTIDE SEQUENCE [LARGE SCALE GENOMIC DNA]</scope>
    <source>
        <strain evidence="4">JCM 17939</strain>
    </source>
</reference>
<comment type="caution">
    <text evidence="3">The sequence shown here is derived from an EMBL/GenBank/DDBJ whole genome shotgun (WGS) entry which is preliminary data.</text>
</comment>
<proteinExistence type="predicted"/>
<dbReference type="Gene3D" id="1.10.606.20">
    <property type="match status" value="1"/>
</dbReference>
<name>A0ABP8UNU2_9ACTN</name>
<dbReference type="Proteomes" id="UP001501442">
    <property type="component" value="Unassembled WGS sequence"/>
</dbReference>
<sequence>MGIIALSILRRIQRRPMLALAVAAFTIGAQGAATPTVHASPPEGSVVESAPQGNVVIEWNRTLLAIVRSTQTKQSHVHPTRNFAIMSAAVYDAVNAISRAHPVYGITLTAPRDASRPAAAATAAHDTLVTLYPGRKAELDRQLTADLATVPAGHAKQEGIRVGSQAARGILALRAHDGADALPPPYTTTGRPGDYRPTPPGLRPPEFTGWGKVTPFLLPTGHQFRPAAPPALSSTAYVAAINEVKSVGAAHSTTRTAEQTTLAKLWTAPIQNYWYDIAQQVALARHSDLDRSADMFALLNLTIADATIGVYDAKYTYRFWRPITAIRLAEGDPRIKRDPTWTTLVPTPPDPSYPGMHSAISTAAATVLTAFYGDRNAFTLTSPAAPGGAPPYANRYTGFSATATEAGLSRIWGGVHTRLDHQAGNGLGAAIGRYTLGRLELTTATPAPPPGKTPYTGPAKRLGVAVHDAELGEIIAPAEER</sequence>
<keyword evidence="1" id="KW-0732">Signal</keyword>
<dbReference type="Pfam" id="PF01569">
    <property type="entry name" value="PAP2"/>
    <property type="match status" value="1"/>
</dbReference>
<dbReference type="InterPro" id="IPR000326">
    <property type="entry name" value="PAP2/HPO"/>
</dbReference>